<evidence type="ECO:0000313" key="9">
    <source>
        <dbReference type="Proteomes" id="UP000281261"/>
    </source>
</evidence>
<dbReference type="EMBL" id="QMNG01000001">
    <property type="protein sequence ID" value="RLC37897.1"/>
    <property type="molecule type" value="Genomic_DNA"/>
</dbReference>
<organism evidence="8 9">
    <name type="scientific">candidate division Kazan bacterium</name>
    <dbReference type="NCBI Taxonomy" id="2202143"/>
    <lineage>
        <taxon>Bacteria</taxon>
        <taxon>Bacteria division Kazan-3B-28</taxon>
    </lineage>
</organism>
<evidence type="ECO:0000256" key="1">
    <source>
        <dbReference type="ARBA" id="ARBA00005251"/>
    </source>
</evidence>
<dbReference type="Proteomes" id="UP000281261">
    <property type="component" value="Unassembled WGS sequence"/>
</dbReference>
<dbReference type="NCBIfam" id="NF001099">
    <property type="entry name" value="PRK00132.1"/>
    <property type="match status" value="1"/>
</dbReference>
<dbReference type="PROSITE" id="PS00360">
    <property type="entry name" value="RIBOSOMAL_S9"/>
    <property type="match status" value="1"/>
</dbReference>
<evidence type="ECO:0000256" key="3">
    <source>
        <dbReference type="ARBA" id="ARBA00023274"/>
    </source>
</evidence>
<evidence type="ECO:0000256" key="2">
    <source>
        <dbReference type="ARBA" id="ARBA00022980"/>
    </source>
</evidence>
<dbReference type="Pfam" id="PF00380">
    <property type="entry name" value="Ribosomal_S9"/>
    <property type="match status" value="1"/>
</dbReference>
<dbReference type="PANTHER" id="PTHR21569:SF1">
    <property type="entry name" value="SMALL RIBOSOMAL SUBUNIT PROTEIN US9M"/>
    <property type="match status" value="1"/>
</dbReference>
<dbReference type="AlphaFoldDB" id="A0A420ZE03"/>
<protein>
    <recommendedName>
        <fullName evidence="4 5">Small ribosomal subunit protein uS9</fullName>
    </recommendedName>
</protein>
<accession>A0A420ZE03</accession>
<dbReference type="GO" id="GO:0006412">
    <property type="term" value="P:translation"/>
    <property type="evidence" value="ECO:0007669"/>
    <property type="project" value="UniProtKB-UniRule"/>
</dbReference>
<dbReference type="GO" id="GO:0003723">
    <property type="term" value="F:RNA binding"/>
    <property type="evidence" value="ECO:0007669"/>
    <property type="project" value="TreeGrafter"/>
</dbReference>
<dbReference type="InterPro" id="IPR020574">
    <property type="entry name" value="Ribosomal_uS9_CS"/>
</dbReference>
<dbReference type="HAMAP" id="MF_00532_B">
    <property type="entry name" value="Ribosomal_uS9_B"/>
    <property type="match status" value="1"/>
</dbReference>
<dbReference type="InterPro" id="IPR023035">
    <property type="entry name" value="Ribosomal_uS9_bac/plastid"/>
</dbReference>
<dbReference type="FunFam" id="3.30.230.10:FF:000001">
    <property type="entry name" value="30S ribosomal protein S9"/>
    <property type="match status" value="1"/>
</dbReference>
<dbReference type="InterPro" id="IPR020568">
    <property type="entry name" value="Ribosomal_Su5_D2-typ_SF"/>
</dbReference>
<dbReference type="GO" id="GO:0022627">
    <property type="term" value="C:cytosolic small ribosomal subunit"/>
    <property type="evidence" value="ECO:0007669"/>
    <property type="project" value="TreeGrafter"/>
</dbReference>
<evidence type="ECO:0000256" key="5">
    <source>
        <dbReference type="HAMAP-Rule" id="MF_00532"/>
    </source>
</evidence>
<dbReference type="SUPFAM" id="SSF54211">
    <property type="entry name" value="Ribosomal protein S5 domain 2-like"/>
    <property type="match status" value="1"/>
</dbReference>
<reference evidence="8 9" key="1">
    <citation type="submission" date="2018-06" db="EMBL/GenBank/DDBJ databases">
        <title>Extensive metabolic versatility and redundancy in microbially diverse, dynamic hydrothermal sediments.</title>
        <authorList>
            <person name="Dombrowski N."/>
            <person name="Teske A."/>
            <person name="Baker B.J."/>
        </authorList>
    </citation>
    <scope>NUCLEOTIDE SEQUENCE [LARGE SCALE GENOMIC DNA]</scope>
    <source>
        <strain evidence="8">B79_G16</strain>
    </source>
</reference>
<feature type="region of interest" description="Disordered" evidence="7">
    <location>
        <begin position="116"/>
        <end position="136"/>
    </location>
</feature>
<dbReference type="InterPro" id="IPR000754">
    <property type="entry name" value="Ribosomal_uS9"/>
</dbReference>
<dbReference type="Gene3D" id="3.30.230.10">
    <property type="match status" value="1"/>
</dbReference>
<proteinExistence type="inferred from homology"/>
<dbReference type="InterPro" id="IPR014721">
    <property type="entry name" value="Ribsml_uS5_D2-typ_fold_subgr"/>
</dbReference>
<keyword evidence="2 5" id="KW-0689">Ribosomal protein</keyword>
<comment type="similarity">
    <text evidence="1 5 6">Belongs to the universal ribosomal protein uS9 family.</text>
</comment>
<evidence type="ECO:0000256" key="4">
    <source>
        <dbReference type="ARBA" id="ARBA00035259"/>
    </source>
</evidence>
<comment type="caution">
    <text evidence="8">The sequence shown here is derived from an EMBL/GenBank/DDBJ whole genome shotgun (WGS) entry which is preliminary data.</text>
</comment>
<gene>
    <name evidence="5" type="primary">rpsI</name>
    <name evidence="8" type="ORF">DRH29_00585</name>
</gene>
<feature type="compositionally biased region" description="Basic residues" evidence="7">
    <location>
        <begin position="117"/>
        <end position="136"/>
    </location>
</feature>
<sequence length="136" mass="15242">MVENTFTGQYFYGTGRRKSAVAQVRLYKGKGGKVIINDKKGDYYFSPKYLINEVIKPLELVGMAKDFDVSVRVSGGGMMAQADAIRHGITRALVAFDVNLKPSLKKAGFITRDARVKERKKPGLKRARRAPQFSKR</sequence>
<evidence type="ECO:0000313" key="8">
    <source>
        <dbReference type="EMBL" id="RLC37897.1"/>
    </source>
</evidence>
<evidence type="ECO:0000256" key="6">
    <source>
        <dbReference type="RuleBase" id="RU003815"/>
    </source>
</evidence>
<dbReference type="GO" id="GO:0003735">
    <property type="term" value="F:structural constituent of ribosome"/>
    <property type="evidence" value="ECO:0007669"/>
    <property type="project" value="InterPro"/>
</dbReference>
<dbReference type="PANTHER" id="PTHR21569">
    <property type="entry name" value="RIBOSOMAL PROTEIN S9"/>
    <property type="match status" value="1"/>
</dbReference>
<keyword evidence="3 5" id="KW-0687">Ribonucleoprotein</keyword>
<name>A0A420ZE03_UNCK3</name>
<evidence type="ECO:0000256" key="7">
    <source>
        <dbReference type="SAM" id="MobiDB-lite"/>
    </source>
</evidence>